<evidence type="ECO:0000313" key="4">
    <source>
        <dbReference type="EMBL" id="MPL92187.1"/>
    </source>
</evidence>
<comment type="caution">
    <text evidence="4">The sequence shown here is derived from an EMBL/GenBank/DDBJ whole genome shotgun (WGS) entry which is preliminary data.</text>
</comment>
<keyword evidence="1" id="KW-1133">Transmembrane helix</keyword>
<sequence>METLTNNTGYPHRFRGLGFGVLLILIGAVLLGINFGFIPQAYKSIIFSWPSVVILIGLCHFRKKHQFAWGTVWVIVGAFFLMPKIFRAFPETFPGIGDNFAAVYWPLLLICAGLILITFRFLAPKKDWSDYWKNKTHHYHQKSTGNLSSGFEKNTIFGSGEHIILDEVFKGGEMNAIFGGATLDLRRTTLPEGDTYLEVNAIFGGITLYIPGDWTVVSQLDAIFGGFDDKRRIIEPVDKTRRLIVKGSCIFGGGEIVG</sequence>
<dbReference type="Pfam" id="PF09922">
    <property type="entry name" value="LiaF-like_C"/>
    <property type="match status" value="1"/>
</dbReference>
<gene>
    <name evidence="4" type="ORF">SDC9_38284</name>
</gene>
<evidence type="ECO:0000259" key="2">
    <source>
        <dbReference type="Pfam" id="PF09922"/>
    </source>
</evidence>
<dbReference type="Pfam" id="PF22570">
    <property type="entry name" value="LiaF-TM"/>
    <property type="match status" value="1"/>
</dbReference>
<dbReference type="InterPro" id="IPR024425">
    <property type="entry name" value="LiaF-like_C"/>
</dbReference>
<evidence type="ECO:0008006" key="5">
    <source>
        <dbReference type="Google" id="ProtNLM"/>
    </source>
</evidence>
<feature type="transmembrane region" description="Helical" evidence="1">
    <location>
        <begin position="44"/>
        <end position="61"/>
    </location>
</feature>
<proteinExistence type="predicted"/>
<feature type="transmembrane region" description="Helical" evidence="1">
    <location>
        <begin position="101"/>
        <end position="123"/>
    </location>
</feature>
<keyword evidence="1" id="KW-0472">Membrane</keyword>
<feature type="domain" description="Cell wall-active antibiotics response LiaF-like C-terminal" evidence="2">
    <location>
        <begin position="173"/>
        <end position="227"/>
    </location>
</feature>
<feature type="transmembrane region" description="Helical" evidence="1">
    <location>
        <begin position="68"/>
        <end position="89"/>
    </location>
</feature>
<feature type="transmembrane region" description="Helical" evidence="1">
    <location>
        <begin position="16"/>
        <end position="38"/>
    </location>
</feature>
<name>A0A644VLR2_9ZZZZ</name>
<evidence type="ECO:0000256" key="1">
    <source>
        <dbReference type="SAM" id="Phobius"/>
    </source>
</evidence>
<organism evidence="4">
    <name type="scientific">bioreactor metagenome</name>
    <dbReference type="NCBI Taxonomy" id="1076179"/>
    <lineage>
        <taxon>unclassified sequences</taxon>
        <taxon>metagenomes</taxon>
        <taxon>ecological metagenomes</taxon>
    </lineage>
</organism>
<accession>A0A644VLR2</accession>
<evidence type="ECO:0000259" key="3">
    <source>
        <dbReference type="Pfam" id="PF22570"/>
    </source>
</evidence>
<dbReference type="InterPro" id="IPR054331">
    <property type="entry name" value="LiaF_TM"/>
</dbReference>
<keyword evidence="1" id="KW-0812">Transmembrane</keyword>
<reference evidence="4" key="1">
    <citation type="submission" date="2019-08" db="EMBL/GenBank/DDBJ databases">
        <authorList>
            <person name="Kucharzyk K."/>
            <person name="Murdoch R.W."/>
            <person name="Higgins S."/>
            <person name="Loffler F."/>
        </authorList>
    </citation>
    <scope>NUCLEOTIDE SEQUENCE</scope>
</reference>
<dbReference type="AlphaFoldDB" id="A0A644VLR2"/>
<protein>
    <recommendedName>
        <fullName evidence="5">Cell wall-active antibiotics response LiaF-like C-terminal domain-containing protein</fullName>
    </recommendedName>
</protein>
<dbReference type="EMBL" id="VSSQ01000350">
    <property type="protein sequence ID" value="MPL92187.1"/>
    <property type="molecule type" value="Genomic_DNA"/>
</dbReference>
<feature type="domain" description="LiaF transmembrane" evidence="3">
    <location>
        <begin position="19"/>
        <end position="118"/>
    </location>
</feature>